<evidence type="ECO:0000256" key="43">
    <source>
        <dbReference type="PIRSR" id="PIRSR601548-1"/>
    </source>
</evidence>
<reference evidence="57" key="1">
    <citation type="submission" date="2023-06" db="EMBL/GenBank/DDBJ databases">
        <title>Reference genome for the Northern bat (Eptesicus nilssonii), a most northern bat species.</title>
        <authorList>
            <person name="Laine V.N."/>
            <person name="Pulliainen A.T."/>
            <person name="Lilley T.M."/>
        </authorList>
    </citation>
    <scope>NUCLEOTIDE SEQUENCE</scope>
    <source>
        <strain evidence="57">BLF_Eptnil</strain>
        <tissue evidence="57">Kidney</tissue>
    </source>
</reference>
<evidence type="ECO:0000256" key="19">
    <source>
        <dbReference type="ARBA" id="ARBA00022989"/>
    </source>
</evidence>
<feature type="active site" description="Proton acceptor 1" evidence="43">
    <location>
        <position position="390"/>
    </location>
</feature>
<dbReference type="InterPro" id="IPR000014">
    <property type="entry name" value="PAS"/>
</dbReference>
<organism evidence="57 58">
    <name type="scientific">Cnephaeus nilssonii</name>
    <name type="common">Northern bat</name>
    <name type="synonym">Eptesicus nilssonii</name>
    <dbReference type="NCBI Taxonomy" id="3371016"/>
    <lineage>
        <taxon>Eukaryota</taxon>
        <taxon>Metazoa</taxon>
        <taxon>Chordata</taxon>
        <taxon>Craniata</taxon>
        <taxon>Vertebrata</taxon>
        <taxon>Euteleostomi</taxon>
        <taxon>Mammalia</taxon>
        <taxon>Eutheria</taxon>
        <taxon>Laurasiatheria</taxon>
        <taxon>Chiroptera</taxon>
        <taxon>Yangochiroptera</taxon>
        <taxon>Vespertilionidae</taxon>
        <taxon>Cnephaeus</taxon>
    </lineage>
</organism>
<feature type="disulfide bond" evidence="51">
    <location>
        <begin position="956"/>
        <end position="974"/>
    </location>
</feature>
<protein>
    <recommendedName>
        <fullName evidence="29 52">Angiotensin-converting enzyme</fullName>
        <ecNumber evidence="52">3.4.-.-</ecNumber>
    </recommendedName>
</protein>
<keyword evidence="6" id="KW-0813">Transport</keyword>
<comment type="catalytic activity">
    <reaction evidence="41">
        <text>substance P + H2O = substance P(1-9) + L-Leu-L-Met-NH2</text>
        <dbReference type="Rhea" id="RHEA:71459"/>
        <dbReference type="ChEBI" id="CHEBI:15377"/>
        <dbReference type="ChEBI" id="CHEBI:190692"/>
        <dbReference type="ChEBI" id="CHEBI:190693"/>
        <dbReference type="ChEBI" id="CHEBI:190700"/>
    </reaction>
    <physiologicalReaction direction="left-to-right" evidence="41">
        <dbReference type="Rhea" id="RHEA:71460"/>
    </physiologicalReaction>
</comment>
<dbReference type="GO" id="GO:0006508">
    <property type="term" value="P:proteolysis"/>
    <property type="evidence" value="ECO:0007669"/>
    <property type="project" value="UniProtKB-KW"/>
</dbReference>
<evidence type="ECO:0000256" key="55">
    <source>
        <dbReference type="SAM" id="SignalP"/>
    </source>
</evidence>
<dbReference type="PROSITE" id="PS50042">
    <property type="entry name" value="CNMP_BINDING_3"/>
    <property type="match status" value="1"/>
</dbReference>
<evidence type="ECO:0000256" key="33">
    <source>
        <dbReference type="ARBA" id="ARBA00047629"/>
    </source>
</evidence>
<feature type="glycosylation site" description="N-linked (GlcNAc...) asparagine" evidence="49">
    <location>
        <position position="444"/>
    </location>
</feature>
<evidence type="ECO:0000256" key="27">
    <source>
        <dbReference type="ARBA" id="ARBA00036868"/>
    </source>
</evidence>
<evidence type="ECO:0000256" key="31">
    <source>
        <dbReference type="ARBA" id="ARBA00046729"/>
    </source>
</evidence>
<dbReference type="GO" id="GO:0003084">
    <property type="term" value="P:positive regulation of systemic arterial blood pressure"/>
    <property type="evidence" value="ECO:0007669"/>
    <property type="project" value="TreeGrafter"/>
</dbReference>
<feature type="transmembrane region" description="Helical" evidence="54">
    <location>
        <begin position="1620"/>
        <end position="1641"/>
    </location>
</feature>
<dbReference type="Gene3D" id="1.10.1370.30">
    <property type="match status" value="1"/>
</dbReference>
<comment type="catalytic activity">
    <reaction evidence="26">
        <text>K(+)(in) = K(+)(out)</text>
        <dbReference type="Rhea" id="RHEA:29463"/>
        <dbReference type="ChEBI" id="CHEBI:29103"/>
    </reaction>
</comment>
<evidence type="ECO:0000256" key="13">
    <source>
        <dbReference type="ARBA" id="ARBA00022729"/>
    </source>
</evidence>
<dbReference type="FunFam" id="1.10.287.70:FF:000020">
    <property type="entry name" value="Potassium channel, voltage-gated eag-related subfamily H, member 7"/>
    <property type="match status" value="1"/>
</dbReference>
<feature type="glycosylation site" description="N-linked (GlcNAc...) asparagine; partial" evidence="44">
    <location>
        <position position="941"/>
    </location>
</feature>
<keyword evidence="7" id="KW-1003">Cell membrane</keyword>
<evidence type="ECO:0000256" key="4">
    <source>
        <dbReference type="ARBA" id="ARBA00007076"/>
    </source>
</evidence>
<evidence type="ECO:0000256" key="3">
    <source>
        <dbReference type="ARBA" id="ARBA00004651"/>
    </source>
</evidence>
<keyword evidence="58" id="KW-1185">Reference proteome</keyword>
<evidence type="ECO:0000256" key="28">
    <source>
        <dbReference type="ARBA" id="ARBA00037200"/>
    </source>
</evidence>
<comment type="function">
    <text evidence="42">Pore-forming (alpha) subunit of voltage-gated inwardly rectifying potassium channel. Characterized by unusual gating kinetics by producing relatively small outward currents during membrane depolarization and large inward currents during subsequent repolarization which reflect a rapid inactivation during depolarization and quick recovery from inactivation but slow deactivation (closing) during repolarization. Channel properties are modulated by cAMP and subunit assembly. Forms a stable complex with KCNE1 or KCNE2, and that this heteromultimerization regulates inward rectifier potassium channel activity.</text>
</comment>
<evidence type="ECO:0000256" key="35">
    <source>
        <dbReference type="ARBA" id="ARBA00047862"/>
    </source>
</evidence>
<comment type="similarity">
    <text evidence="5 51 52">Belongs to the peptidase M2 family.</text>
</comment>
<keyword evidence="9 52" id="KW-0121">Carboxypeptidase</keyword>
<feature type="region of interest" description="Disordered" evidence="53">
    <location>
        <begin position="2078"/>
        <end position="2099"/>
    </location>
</feature>
<keyword evidence="25" id="KW-0407">Ion channel</keyword>
<comment type="catalytic activity">
    <reaction evidence="35">
        <text>angiotensin I + H2O = L-histidyl-L-leucine + angiotensin II</text>
        <dbReference type="Rhea" id="RHEA:63560"/>
        <dbReference type="ChEBI" id="CHEBI:15377"/>
        <dbReference type="ChEBI" id="CHEBI:58506"/>
        <dbReference type="ChEBI" id="CHEBI:147350"/>
        <dbReference type="ChEBI" id="CHEBI:147392"/>
        <dbReference type="EC" id="3.4.15.1"/>
    </reaction>
    <physiologicalReaction direction="left-to-right" evidence="35">
        <dbReference type="Rhea" id="RHEA:63561"/>
    </physiologicalReaction>
</comment>
<evidence type="ECO:0000256" key="53">
    <source>
        <dbReference type="SAM" id="MobiDB-lite"/>
    </source>
</evidence>
<keyword evidence="23 48" id="KW-1015">Disulfide bond</keyword>
<evidence type="ECO:0000256" key="23">
    <source>
        <dbReference type="ARBA" id="ARBA00023157"/>
    </source>
</evidence>
<feature type="domain" description="Cyclic nucleotide-binding" evidence="56">
    <location>
        <begin position="1953"/>
        <end position="2053"/>
    </location>
</feature>
<evidence type="ECO:0000256" key="38">
    <source>
        <dbReference type="ARBA" id="ARBA00049116"/>
    </source>
</evidence>
<feature type="binding site" evidence="50">
    <location>
        <position position="987"/>
    </location>
    <ligand>
        <name>Zn(2+)</name>
        <dbReference type="ChEBI" id="CHEBI:29105"/>
        <label>2</label>
        <note>catalytic</note>
    </ligand>
</feature>
<dbReference type="PANTHER" id="PTHR10514">
    <property type="entry name" value="ANGIOTENSIN-CONVERTING ENZYME"/>
    <property type="match status" value="1"/>
</dbReference>
<evidence type="ECO:0000256" key="25">
    <source>
        <dbReference type="ARBA" id="ARBA00023303"/>
    </source>
</evidence>
<comment type="function">
    <text evidence="28">Soluble form that is released in blood plasma and other body fluids following proteolytic cleavage in the juxtamembrane stalk region.</text>
</comment>
<comment type="catalytic activity">
    <reaction evidence="37">
        <text>Leu-enkephalin + H2O = L-tyrosylglycylglycine + L-phenylalanyl-L-leucine</text>
        <dbReference type="Rhea" id="RHEA:71487"/>
        <dbReference type="ChEBI" id="CHEBI:15377"/>
        <dbReference type="ChEBI" id="CHEBI:190689"/>
        <dbReference type="ChEBI" id="CHEBI:190708"/>
        <dbReference type="ChEBI" id="CHEBI:190710"/>
    </reaction>
    <physiologicalReaction direction="left-to-right" evidence="37">
        <dbReference type="Rhea" id="RHEA:71488"/>
    </physiologicalReaction>
</comment>
<feature type="active site" description="Proton donor 2" evidence="45">
    <location>
        <position position="1117"/>
    </location>
</feature>
<comment type="caution">
    <text evidence="57">The sequence shown here is derived from an EMBL/GenBank/DDBJ whole genome shotgun (WGS) entry which is preliminary data.</text>
</comment>
<comment type="subcellular location">
    <subcellularLocation>
        <location evidence="3">Cell membrane</location>
        <topology evidence="3">Multi-pass membrane protein</topology>
    </subcellularLocation>
    <subcellularLocation>
        <location evidence="2">Membrane</location>
        <topology evidence="2">Single-pass type I membrane protein</topology>
    </subcellularLocation>
</comment>
<feature type="binding site" evidence="47">
    <location>
        <position position="389"/>
    </location>
    <ligand>
        <name>Zn(2+)</name>
        <dbReference type="ChEBI" id="CHEBI:29105"/>
        <label>1</label>
        <note>catalytic</note>
    </ligand>
</feature>
<dbReference type="Gene3D" id="2.60.120.10">
    <property type="entry name" value="Jelly Rolls"/>
    <property type="match status" value="1"/>
</dbReference>
<evidence type="ECO:0000256" key="44">
    <source>
        <dbReference type="PIRSR" id="PIRSR601548-10"/>
    </source>
</evidence>
<dbReference type="SUPFAM" id="SSF81324">
    <property type="entry name" value="Voltage-gated potassium channels"/>
    <property type="match status" value="1"/>
</dbReference>
<evidence type="ECO:0000256" key="47">
    <source>
        <dbReference type="PIRSR" id="PIRSR601548-3"/>
    </source>
</evidence>
<comment type="subunit">
    <text evidence="30">Monomer and homodimer; homodimerizes following binding to an inhibitor. Interacts with calmodulin (CALM1, CALM2 or CALM3); interaction takes place in the cytoplasmic region and regulates phosphorylation and proteolytic cleavage.</text>
</comment>
<evidence type="ECO:0000256" key="29">
    <source>
        <dbReference type="ARBA" id="ARBA00039858"/>
    </source>
</evidence>
<evidence type="ECO:0000256" key="30">
    <source>
        <dbReference type="ARBA" id="ARBA00046406"/>
    </source>
</evidence>
<evidence type="ECO:0000256" key="22">
    <source>
        <dbReference type="ARBA" id="ARBA00023136"/>
    </source>
</evidence>
<dbReference type="FunFam" id="3.30.450.20:FF:000001">
    <property type="entry name" value="Potassium voltage-gated channel subfamily H member 7"/>
    <property type="match status" value="1"/>
</dbReference>
<evidence type="ECO:0000313" key="58">
    <source>
        <dbReference type="Proteomes" id="UP001177744"/>
    </source>
</evidence>
<evidence type="ECO:0000256" key="54">
    <source>
        <dbReference type="SAM" id="Phobius"/>
    </source>
</evidence>
<dbReference type="InterPro" id="IPR001548">
    <property type="entry name" value="Peptidase_M2"/>
</dbReference>
<feature type="transmembrane region" description="Helical" evidence="54">
    <location>
        <begin position="1850"/>
        <end position="1874"/>
    </location>
</feature>
<evidence type="ECO:0000256" key="17">
    <source>
        <dbReference type="ARBA" id="ARBA00022882"/>
    </source>
</evidence>
<dbReference type="InterPro" id="IPR005821">
    <property type="entry name" value="Ion_trans_dom"/>
</dbReference>
<keyword evidence="15" id="KW-0631">Potassium channel</keyword>
<evidence type="ECO:0000256" key="39">
    <source>
        <dbReference type="ARBA" id="ARBA00049273"/>
    </source>
</evidence>
<evidence type="ECO:0000256" key="32">
    <source>
        <dbReference type="ARBA" id="ARBA00047529"/>
    </source>
</evidence>
<keyword evidence="22 54" id="KW-0472">Membrane</keyword>
<evidence type="ECO:0000256" key="36">
    <source>
        <dbReference type="ARBA" id="ARBA00048012"/>
    </source>
</evidence>
<name>A0AA40HI33_CNENI</name>
<evidence type="ECO:0000256" key="10">
    <source>
        <dbReference type="ARBA" id="ARBA00022670"/>
    </source>
</evidence>
<comment type="catalytic activity">
    <reaction evidence="36">
        <text>Met-enkephalin + H2O = L-phenylalanyl-L-methionine + L-tyrosylglycylglycine</text>
        <dbReference type="Rhea" id="RHEA:71483"/>
        <dbReference type="ChEBI" id="CHEBI:15377"/>
        <dbReference type="ChEBI" id="CHEBI:189868"/>
        <dbReference type="ChEBI" id="CHEBI:190708"/>
        <dbReference type="ChEBI" id="CHEBI:190709"/>
    </reaction>
    <physiologicalReaction direction="left-to-right" evidence="36">
        <dbReference type="Rhea" id="RHEA:71484"/>
    </physiologicalReaction>
</comment>
<dbReference type="CDD" id="cd06461">
    <property type="entry name" value="M2_ACE"/>
    <property type="match status" value="2"/>
</dbReference>
<evidence type="ECO:0000256" key="20">
    <source>
        <dbReference type="ARBA" id="ARBA00023049"/>
    </source>
</evidence>
<dbReference type="InterPro" id="IPR000595">
    <property type="entry name" value="cNMP-bd_dom"/>
</dbReference>
<dbReference type="InterPro" id="IPR018490">
    <property type="entry name" value="cNMP-bd_dom_sf"/>
</dbReference>
<feature type="glycosylation site" description="N-linked (GlcNAc...) asparagine" evidence="44">
    <location>
        <position position="676"/>
    </location>
</feature>
<comment type="catalytic activity">
    <reaction evidence="33">
        <text>substance P + H2O = L-Phe-L-Phe-Gly-L-Leu-L-Met-NH2 + substance P(1-6)</text>
        <dbReference type="Rhea" id="RHEA:71471"/>
        <dbReference type="ChEBI" id="CHEBI:15377"/>
        <dbReference type="ChEBI" id="CHEBI:190692"/>
        <dbReference type="ChEBI" id="CHEBI:190696"/>
        <dbReference type="ChEBI" id="CHEBI:190697"/>
    </reaction>
    <physiologicalReaction direction="left-to-right" evidence="33">
        <dbReference type="Rhea" id="RHEA:71472"/>
    </physiologicalReaction>
</comment>
<evidence type="ECO:0000256" key="12">
    <source>
        <dbReference type="ARBA" id="ARBA00022723"/>
    </source>
</evidence>
<evidence type="ECO:0000313" key="57">
    <source>
        <dbReference type="EMBL" id="KAK1331242.1"/>
    </source>
</evidence>
<feature type="binding site" evidence="46">
    <location>
        <position position="528"/>
    </location>
    <ligand>
        <name>chloride</name>
        <dbReference type="ChEBI" id="CHEBI:17996"/>
        <label>1</label>
    </ligand>
</feature>
<keyword evidence="21" id="KW-0406">Ion transport</keyword>
<keyword evidence="11 54" id="KW-0812">Transmembrane</keyword>
<dbReference type="CDD" id="cd00130">
    <property type="entry name" value="PAS"/>
    <property type="match status" value="1"/>
</dbReference>
<feature type="region of interest" description="Disordered" evidence="53">
    <location>
        <begin position="2125"/>
        <end position="2145"/>
    </location>
</feature>
<dbReference type="Gene3D" id="1.10.287.70">
    <property type="match status" value="1"/>
</dbReference>
<keyword evidence="8" id="KW-0633">Potassium transport</keyword>
<accession>A0AA40HI33</accession>
<comment type="catalytic activity">
    <reaction evidence="34">
        <text>goralatide + H2O = N-acetyl-L-seryl-L-aspartate + L-lysyl-L-proline</text>
        <dbReference type="Rhea" id="RHEA:71455"/>
        <dbReference type="ChEBI" id="CHEBI:15377"/>
        <dbReference type="ChEBI" id="CHEBI:190701"/>
        <dbReference type="ChEBI" id="CHEBI:190702"/>
        <dbReference type="ChEBI" id="CHEBI:190703"/>
    </reaction>
    <physiologicalReaction direction="left-to-right" evidence="34">
        <dbReference type="Rhea" id="RHEA:71456"/>
    </physiologicalReaction>
</comment>
<dbReference type="GO" id="GO:0034702">
    <property type="term" value="C:monoatomic ion channel complex"/>
    <property type="evidence" value="ECO:0007669"/>
    <property type="project" value="UniProtKB-KW"/>
</dbReference>
<feature type="binding site" evidence="50">
    <location>
        <position position="991"/>
    </location>
    <ligand>
        <name>Zn(2+)</name>
        <dbReference type="ChEBI" id="CHEBI:29105"/>
        <label>2</label>
        <note>catalytic</note>
    </ligand>
</feature>
<feature type="glycosylation site" description="N-linked (GlcNAc...) (complex) asparagine" evidence="44">
    <location>
        <position position="694"/>
    </location>
</feature>
<dbReference type="Gene3D" id="3.30.450.20">
    <property type="entry name" value="PAS domain"/>
    <property type="match status" value="1"/>
</dbReference>
<keyword evidence="20 52" id="KW-0482">Metalloprotease</keyword>
<comment type="cofactor">
    <cofactor evidence="52">
        <name>Zn(2+)</name>
        <dbReference type="ChEBI" id="CHEBI:29105"/>
    </cofactor>
    <text evidence="52">Binds 2 Zn(2+) ions per subunit.</text>
</comment>
<comment type="similarity">
    <text evidence="4">Belongs to the potassium channel family. H (Eag) (TC 1.A.1.20) subfamily. Kv11.1/KCNH2 sub-subfamily.</text>
</comment>
<keyword evidence="17" id="KW-0851">Voltage-gated channel</keyword>
<comment type="catalytic activity">
    <reaction evidence="39">
        <text>neurotensin + H2O = neurotensin(1-11) + L-isoleucyl-L-leucine</text>
        <dbReference type="Rhea" id="RHEA:71475"/>
        <dbReference type="ChEBI" id="CHEBI:15377"/>
        <dbReference type="ChEBI" id="CHEBI:147362"/>
        <dbReference type="ChEBI" id="CHEBI:190704"/>
        <dbReference type="ChEBI" id="CHEBI:190706"/>
    </reaction>
    <physiologicalReaction direction="left-to-right" evidence="39">
        <dbReference type="Rhea" id="RHEA:71476"/>
    </physiologicalReaction>
</comment>
<comment type="caution">
    <text evidence="51">Lacks conserved residue(s) required for the propagation of feature annotation.</text>
</comment>
<evidence type="ECO:0000256" key="48">
    <source>
        <dbReference type="PIRSR" id="PIRSR601548-4"/>
    </source>
</evidence>
<dbReference type="Pfam" id="PF00520">
    <property type="entry name" value="Ion_trans"/>
    <property type="match status" value="1"/>
</dbReference>
<dbReference type="CDD" id="cd00038">
    <property type="entry name" value="CAP_ED"/>
    <property type="match status" value="1"/>
</dbReference>
<keyword evidence="12 47" id="KW-0479">Metal-binding</keyword>
<feature type="transmembrane region" description="Helical" evidence="54">
    <location>
        <begin position="1256"/>
        <end position="1275"/>
    </location>
</feature>
<keyword evidence="14 52" id="KW-0378">Hydrolase</keyword>
<comment type="catalytic activity">
    <reaction evidence="32">
        <text>Met-enkephalin-Arg-Phe + H2O = L-arginyl-L-phenylalanine + Met-enkephalin</text>
        <dbReference type="Rhea" id="RHEA:70675"/>
        <dbReference type="ChEBI" id="CHEBI:15377"/>
        <dbReference type="ChEBI" id="CHEBI:189868"/>
        <dbReference type="ChEBI" id="CHEBI:189869"/>
        <dbReference type="ChEBI" id="CHEBI:189870"/>
    </reaction>
    <physiologicalReaction direction="left-to-right" evidence="32">
        <dbReference type="Rhea" id="RHEA:70676"/>
    </physiologicalReaction>
</comment>
<feature type="glycosylation site" description="N-linked (GlcNAc...) asparagine" evidence="49">
    <location>
        <position position="508"/>
    </location>
</feature>
<evidence type="ECO:0000256" key="24">
    <source>
        <dbReference type="ARBA" id="ARBA00023180"/>
    </source>
</evidence>
<evidence type="ECO:0000256" key="37">
    <source>
        <dbReference type="ARBA" id="ARBA00048231"/>
    </source>
</evidence>
<feature type="binding site" evidence="47">
    <location>
        <position position="417"/>
    </location>
    <ligand>
        <name>Zn(2+)</name>
        <dbReference type="ChEBI" id="CHEBI:29105"/>
        <label>1</label>
        <note>catalytic</note>
    </ligand>
</feature>
<dbReference type="GO" id="GO:0004180">
    <property type="term" value="F:carboxypeptidase activity"/>
    <property type="evidence" value="ECO:0007669"/>
    <property type="project" value="UniProtKB-KW"/>
</dbReference>
<comment type="catalytic activity">
    <reaction evidence="40">
        <text>bradykinin + H2O = L-Phe-L-Arg + bradykinin(1-7)</text>
        <dbReference type="Rhea" id="RHEA:71451"/>
        <dbReference type="ChEBI" id="CHEBI:15377"/>
        <dbReference type="ChEBI" id="CHEBI:132988"/>
        <dbReference type="ChEBI" id="CHEBI:133147"/>
        <dbReference type="ChEBI" id="CHEBI:147352"/>
    </reaction>
    <physiologicalReaction direction="left-to-right" evidence="40">
        <dbReference type="Rhea" id="RHEA:71452"/>
    </physiologicalReaction>
</comment>
<evidence type="ECO:0000256" key="5">
    <source>
        <dbReference type="ARBA" id="ARBA00008139"/>
    </source>
</evidence>
<evidence type="ECO:0000256" key="46">
    <source>
        <dbReference type="PIRSR" id="PIRSR601548-2"/>
    </source>
</evidence>
<dbReference type="Pfam" id="PF00027">
    <property type="entry name" value="cNMP_binding"/>
    <property type="match status" value="1"/>
</dbReference>
<feature type="region of interest" description="Disordered" evidence="53">
    <location>
        <begin position="2204"/>
        <end position="2245"/>
    </location>
</feature>
<comment type="catalytic activity">
    <reaction evidence="27">
        <text>Release of a C-terminal dipeptide, oligopeptide-|-Xaa-Yaa, when Xaa is not Pro, and Yaa is neither Asp nor Glu. Thus, conversion of angiotensin I to angiotensin II, with increase in vasoconstrictor activity, but no action on angiotensin II.</text>
        <dbReference type="EC" id="3.4.15.1"/>
    </reaction>
</comment>
<dbReference type="PROSITE" id="PS52011">
    <property type="entry name" value="PEPTIDASE_M2"/>
    <property type="match status" value="2"/>
</dbReference>
<dbReference type="InterPro" id="IPR014710">
    <property type="entry name" value="RmlC-like_jellyroll"/>
</dbReference>
<feature type="glycosylation site" description="N-linked (GlcNAc...) asparagine; partial" evidence="44">
    <location>
        <position position="1190"/>
    </location>
</feature>
<dbReference type="PRINTS" id="PR00791">
    <property type="entry name" value="PEPDIPTASEA"/>
</dbReference>
<dbReference type="GO" id="GO:0005267">
    <property type="term" value="F:potassium channel activity"/>
    <property type="evidence" value="ECO:0007669"/>
    <property type="project" value="UniProtKB-KW"/>
</dbReference>
<evidence type="ECO:0000256" key="50">
    <source>
        <dbReference type="PIRSR" id="PIRSR601548-8"/>
    </source>
</evidence>
<evidence type="ECO:0000256" key="14">
    <source>
        <dbReference type="ARBA" id="ARBA00022801"/>
    </source>
</evidence>
<feature type="compositionally biased region" description="Polar residues" evidence="53">
    <location>
        <begin position="2080"/>
        <end position="2093"/>
    </location>
</feature>
<evidence type="ECO:0000256" key="8">
    <source>
        <dbReference type="ARBA" id="ARBA00022538"/>
    </source>
</evidence>
<evidence type="ECO:0000256" key="18">
    <source>
        <dbReference type="ARBA" id="ARBA00022958"/>
    </source>
</evidence>
<dbReference type="GO" id="GO:0008241">
    <property type="term" value="F:peptidyl-dipeptidase activity"/>
    <property type="evidence" value="ECO:0007669"/>
    <property type="project" value="UniProtKB-EC"/>
</dbReference>
<dbReference type="FunFam" id="1.10.1370.30:FF:000004">
    <property type="entry name" value="Angiotensin-converting enzyme"/>
    <property type="match status" value="2"/>
</dbReference>
<dbReference type="Gene3D" id="1.10.1200.260">
    <property type="match status" value="1"/>
</dbReference>
<evidence type="ECO:0000256" key="52">
    <source>
        <dbReference type="RuleBase" id="RU361144"/>
    </source>
</evidence>
<feature type="disulfide bond" evidence="48">
    <location>
        <begin position="156"/>
        <end position="164"/>
    </location>
</feature>
<feature type="transmembrane region" description="Helical" evidence="54">
    <location>
        <begin position="1661"/>
        <end position="1682"/>
    </location>
</feature>
<evidence type="ECO:0000256" key="7">
    <source>
        <dbReference type="ARBA" id="ARBA00022475"/>
    </source>
</evidence>
<dbReference type="Pfam" id="PF01401">
    <property type="entry name" value="Peptidase_M2"/>
    <property type="match status" value="2"/>
</dbReference>
<dbReference type="FunFam" id="1.10.1200.260:FF:000001">
    <property type="entry name" value="Potassium voltage-gated channel subfamily H member 7"/>
    <property type="match status" value="1"/>
</dbReference>
<evidence type="ECO:0000256" key="49">
    <source>
        <dbReference type="PIRSR" id="PIRSR601548-5"/>
    </source>
</evidence>
<dbReference type="GO" id="GO:0008237">
    <property type="term" value="F:metallopeptidase activity"/>
    <property type="evidence" value="ECO:0007669"/>
    <property type="project" value="UniProtKB-KW"/>
</dbReference>
<dbReference type="InterPro" id="IPR035965">
    <property type="entry name" value="PAS-like_dom_sf"/>
</dbReference>
<keyword evidence="10 52" id="KW-0645">Protease</keyword>
<comment type="catalytic activity">
    <reaction evidence="38">
        <text>substance P + H2O = substance P(1-8) + Gly-L-Leu-L-Met-NH2</text>
        <dbReference type="Rhea" id="RHEA:71463"/>
        <dbReference type="ChEBI" id="CHEBI:15377"/>
        <dbReference type="ChEBI" id="CHEBI:190692"/>
        <dbReference type="ChEBI" id="CHEBI:190694"/>
        <dbReference type="ChEBI" id="CHEBI:190699"/>
    </reaction>
    <physiologicalReaction direction="left-to-right" evidence="38">
        <dbReference type="Rhea" id="RHEA:71464"/>
    </physiologicalReaction>
</comment>
<keyword evidence="16 47" id="KW-0862">Zinc</keyword>
<feature type="glycosylation site" description="N-linked (GlcNAc...) (complex) asparagine" evidence="44">
    <location>
        <position position="713"/>
    </location>
</feature>
<evidence type="ECO:0000256" key="41">
    <source>
        <dbReference type="ARBA" id="ARBA00049470"/>
    </source>
</evidence>
<dbReference type="EC" id="3.4.-.-" evidence="52"/>
<dbReference type="GO" id="GO:0046872">
    <property type="term" value="F:metal ion binding"/>
    <property type="evidence" value="ECO:0007669"/>
    <property type="project" value="UniProtKB-KW"/>
</dbReference>
<dbReference type="Pfam" id="PF13426">
    <property type="entry name" value="PAS_9"/>
    <property type="match status" value="1"/>
</dbReference>
<keyword evidence="13 55" id="KW-0732">Signal</keyword>
<dbReference type="GO" id="GO:0003081">
    <property type="term" value="P:regulation of systemic arterial blood pressure by renin-angiotensin"/>
    <property type="evidence" value="ECO:0007669"/>
    <property type="project" value="TreeGrafter"/>
</dbReference>
<keyword evidence="18" id="KW-0630">Potassium</keyword>
<evidence type="ECO:0000256" key="6">
    <source>
        <dbReference type="ARBA" id="ARBA00022448"/>
    </source>
</evidence>
<evidence type="ECO:0000256" key="45">
    <source>
        <dbReference type="PIRSR" id="PIRSR601548-11"/>
    </source>
</evidence>
<dbReference type="PANTHER" id="PTHR10514:SF27">
    <property type="entry name" value="ANGIOTENSIN-CONVERTING ENZYME"/>
    <property type="match status" value="1"/>
</dbReference>
<keyword evidence="24 44" id="KW-0325">Glycoprotein</keyword>
<feature type="disulfide bond" evidence="48 51">
    <location>
        <begin position="358"/>
        <end position="376"/>
    </location>
</feature>
<feature type="binding site" evidence="47">
    <location>
        <position position="393"/>
    </location>
    <ligand>
        <name>Zn(2+)</name>
        <dbReference type="ChEBI" id="CHEBI:29105"/>
        <label>1</label>
        <note>catalytic</note>
    </ligand>
</feature>
<dbReference type="SMART" id="SM00100">
    <property type="entry name" value="cNMP"/>
    <property type="match status" value="1"/>
</dbReference>
<feature type="chain" id="PRO_5041448614" description="Angiotensin-converting enzyme" evidence="55">
    <location>
        <begin position="35"/>
        <end position="2319"/>
    </location>
</feature>
<gene>
    <name evidence="57" type="ORF">QTO34_009193</name>
</gene>
<evidence type="ECO:0000256" key="51">
    <source>
        <dbReference type="PROSITE-ProRule" id="PRU01355"/>
    </source>
</evidence>
<feature type="transmembrane region" description="Helical" evidence="54">
    <location>
        <begin position="1755"/>
        <end position="1781"/>
    </location>
</feature>
<sequence>MGAASGRPGPRPPLLLSPLLLLLLLPPPPPPALALAPEMQPGDFSADEAGAQLFVQSFNPKAEQVLYQSSVASWALDTNITEENARRQEESTLLNQEFAEVWGLKAKELFDPIWQNFTDPILRRVLSGVRVLGPANLSLKKRQQPHEQSFTAARVCYPNMNDTCWFLDPDLMHILSVTRNYGLLLYVWEGWHNAVGIPLRPLFQEFTALSNEAFKGDGFADTGDYWRSWYESPTLVEDLENLFHQIEPLYLNLHAYVRRKLHQRYGDRYINLRGPIPAHLLGDMWAQSWDNIYDMVVPFPDKPRLDITSTMVQKGWNATHMFRVAEEFFTSLGLLPMPPEFWAESMLENPNDGREMVCHASAWDFYNRKDFRIKQCTRVAMEQLSTVHHEMGHIQYYLQYKDQPVSLRQGANPGFHEAIGDVLALSVSTPVHLYKIGLLDQVINDTESDINYLLKMALEKIAFLPFGYLVDQWRWAVFSGRTPPSRYNFDWWYLRVKYQGICAPVIRNETHFDAGSKYHIPHMTPYIRYFVSFILQFQFHQALCQEAGHQGPLHQCDIYQSTKAGDKLREVMRVGSSRPWQEVLKEAIGTDALDAQPLLNYFQPVSQWLQEENQRNGEVLGWPEYQWQPPLPNNYPDNAVLVTDEVTARKYLENYNKKSLVVWNEYAEANWNYNTNISRETSLILMEKNTQMANHTVEYGTKARLFDITYFQNITLKRMIHKIQDLDRAALPTTELEEFNEILMNMETSYSVASVCLPNGTCLQLEPNLTNLMATSRKYEELLWAWKSWRDKVGRSILPFFPKYVELSNKAARLNGYADTGDSWRSMYEMPTLEQDLEHLFQELQPLYLNLHAYVRRALHRHYGPQHINLEGPIPAHLLGNMWAQTWTNIYDLVVPFPSAPRMDATEAMIKQGWTPRRMFEEANNFFISLGLLPVPPDFWNKSMLEKPTDGREVVCHASAWDFFTGNDFRIKQCTTVSMEDLVVAHHEMGHIQYFMQYKHLPLTFREGANPGFHEAIGDVLALSVSTPKHLHSINLMNSDGGSYEQDINFLMKIALDKVAFIPFSYLIDQWRWRVFDGGITKENYNQEWWSLRLKYQGLCPPVARSQGDFDPGAKFHIPSSVPYIRYFVGFIIQFQFHEALCQAAGHKGPLHQCDIYQSKEAGKRLADAMKLGYSKPWPEAMKVITGQPNMSASAIMKYFKPLLDWLLTENGRHAEQLGWPQYNWTPDSARTEGSYPGNGRVNFLGLNLEEQQARVGQWVLLFLGVALLVATLGLTQRLFSIRHRTVHRPHRGPQFGSEVEVPGPVSPSLEQRMNLIRCRIFPHLCQCALHTGHPAGGTSTGALAADWDFMATAVPISQRIQVWGHVAPQNTYLDTIIRKFEGQSRKFLIANAQMENCAIIYCNDGFCELFGYSRVEVMQRPCTCDFLTGPNTPRSAMTRLAQALLGAEECKVDILYYRKDASSFRCLVDVVPVKNEDGAVIMFILNFEDLAQLLAKSGSRSLSQRLLSQSFLGSEGSHGRPGTQGPGTGRVKYRTISQIPQFTLNFVEFNLEKHRSGSTTEIEIIAPHKVVERTQNVTEKVTQVLSLGADVLPEYKLQAPRIHRGTLLHYSPFKAVWDWLILLLVIYTAVFTPYSAAFLLSDQDESQRGDCSYTCSPLTVVDLIVDIMFVVDIVINFRTTYVNTNDEVVSHPRRIAVHYFKGWFLIDMVAAIPFDLLIFRTGSDETTTLIGLLKTARLLRLVRVARKLDRYSEYGAAVLFLLMCIFALIAHWLACIWYAIGNVERPYLEPKIGWLDSLGVQLGKRYNGSDPASGPSVQDKYVTALYFTFSSLTSVGFGNVSPNTNSEKVFSICVMLIGSLMYASIFGNVSAIIQRLYSGTARYHTQMLRVKEFIRFHQIPNPLRQRLEEYFQHAWSYTNGIDMNAVLKGFPECLQADICLHLHRALLQHCPAFRGASKGCLRALAVKFKTTHAPPGDTLVHFGDMLSTLYFISRGSIEILRQDVVVAILGKNDIFGEPVNLHAQPGKSSADVRALTYCDLHKIQRADLLEVLDMYPAFADSFWSKLEVTFNLRDADGGLQSSPQQAPGNQDHQGFFLRDNQSGAAPSLSLSDASGLWPELLQQVPQRPRHSPSDPQGDPDCWSRELGPRLEQLQAQMDRLESRLSSDLSRILQLLQQPLPQGHTGYILGASANDLALFPVASGTQSPGTRLPQGGLPPAQAPSCGDLDQREPPKHRTSSSGMPQLAMAMDKTLTLSSELEHPEGLLSSLASPLHPLGVQGLVCGPHFSSLPEYLGSVPKQLEFPRHGSDPGFAGSWSL</sequence>
<evidence type="ECO:0000256" key="1">
    <source>
        <dbReference type="ARBA" id="ARBA00001923"/>
    </source>
</evidence>
<dbReference type="SUPFAM" id="SSF55486">
    <property type="entry name" value="Metalloproteases ('zincins'), catalytic domain"/>
    <property type="match status" value="2"/>
</dbReference>
<dbReference type="Proteomes" id="UP001177744">
    <property type="component" value="Unassembled WGS sequence"/>
</dbReference>
<feature type="glycosylation site" description="N-linked (GlcNAc...) asparagine; partial" evidence="44">
    <location>
        <position position="759"/>
    </location>
</feature>
<dbReference type="SUPFAM" id="SSF51206">
    <property type="entry name" value="cAMP-binding domain-like"/>
    <property type="match status" value="1"/>
</dbReference>
<feature type="signal peptide" evidence="55">
    <location>
        <begin position="1"/>
        <end position="34"/>
    </location>
</feature>
<feature type="glycosylation site" description="N-linked (GlcNAc...) asparagine" evidence="49">
    <location>
        <position position="116"/>
    </location>
</feature>
<evidence type="ECO:0000256" key="21">
    <source>
        <dbReference type="ARBA" id="ARBA00023065"/>
    </source>
</evidence>
<feature type="glycosylation site" description="N-linked (GlcNAc...) asparagine" evidence="49">
    <location>
        <position position="317"/>
    </location>
</feature>
<evidence type="ECO:0000256" key="42">
    <source>
        <dbReference type="ARBA" id="ARBA00054598"/>
    </source>
</evidence>
<evidence type="ECO:0000256" key="40">
    <source>
        <dbReference type="ARBA" id="ARBA00049305"/>
    </source>
</evidence>
<evidence type="ECO:0000256" key="2">
    <source>
        <dbReference type="ARBA" id="ARBA00004479"/>
    </source>
</evidence>
<dbReference type="EMBL" id="JAULJE010000020">
    <property type="protein sequence ID" value="KAK1331242.1"/>
    <property type="molecule type" value="Genomic_DNA"/>
</dbReference>
<evidence type="ECO:0000259" key="56">
    <source>
        <dbReference type="PROSITE" id="PS50042"/>
    </source>
</evidence>
<dbReference type="SUPFAM" id="SSF55785">
    <property type="entry name" value="PYP-like sensor domain (PAS domain)"/>
    <property type="match status" value="1"/>
</dbReference>
<comment type="subunit">
    <text evidence="31">The potassium channel is probably composed of a homo- or heterotetrameric complex of pore-forming alpha subunits that can associate with modulating beta subunits. Interacts with DNAJB12 and DNAJB14; chaperones DNAJB12 and DNAJB14 promote tetramerization. Heteromultimer with KCNH6/ERG2 and KCNH7/ERG3. Interacts with ALG10B. Forms a stable complex with KCNE1 or KCNE2, and that this heteromultimerization regulates Inward rectifier potassium channel activity. Interacts with CANX. The core-glycosylated, but not the fully glycosylated form interacts with RNF207. Interacts with NDFIP1 and NDFIP2; this interaction decreases the cell membrane expression by targeting KCNH2, through interaction with NEDD4L, for the degradation through the multivesicular bodies (MVBs)-lysosomal pathway.</text>
</comment>
<feature type="active site" description="Proton acceptor 2" evidence="45">
    <location>
        <position position="988"/>
    </location>
</feature>
<evidence type="ECO:0000256" key="15">
    <source>
        <dbReference type="ARBA" id="ARBA00022826"/>
    </source>
</evidence>
<feature type="active site" description="Proton donor 1" evidence="43">
    <location>
        <position position="519"/>
    </location>
</feature>
<feature type="binding site" evidence="50">
    <location>
        <position position="1015"/>
    </location>
    <ligand>
        <name>Zn(2+)</name>
        <dbReference type="ChEBI" id="CHEBI:29105"/>
        <label>2</label>
        <note>catalytic</note>
    </ligand>
</feature>
<comment type="cofactor">
    <cofactor evidence="1">
        <name>chloride</name>
        <dbReference type="ChEBI" id="CHEBI:17996"/>
    </cofactor>
</comment>
<dbReference type="FunFam" id="2.60.120.10:FF:000011">
    <property type="entry name" value="Potassium channel, voltage-gated eag-related subfamily H, member 7"/>
    <property type="match status" value="1"/>
</dbReference>
<keyword evidence="19 54" id="KW-1133">Transmembrane helix</keyword>
<feature type="disulfide bond" evidence="48">
    <location>
        <begin position="544"/>
        <end position="556"/>
    </location>
</feature>
<evidence type="ECO:0000256" key="34">
    <source>
        <dbReference type="ARBA" id="ARBA00047642"/>
    </source>
</evidence>
<evidence type="ECO:0000256" key="11">
    <source>
        <dbReference type="ARBA" id="ARBA00022692"/>
    </source>
</evidence>
<evidence type="ECO:0000256" key="26">
    <source>
        <dbReference type="ARBA" id="ARBA00034430"/>
    </source>
</evidence>
<evidence type="ECO:0000256" key="9">
    <source>
        <dbReference type="ARBA" id="ARBA00022645"/>
    </source>
</evidence>
<dbReference type="GO" id="GO:0005886">
    <property type="term" value="C:plasma membrane"/>
    <property type="evidence" value="ECO:0007669"/>
    <property type="project" value="UniProtKB-SubCell"/>
</dbReference>
<feature type="glycosylation site" description="N-linked (GlcNAc...) asparagine" evidence="49">
    <location>
        <position position="79"/>
    </location>
</feature>
<evidence type="ECO:0000256" key="16">
    <source>
        <dbReference type="ARBA" id="ARBA00022833"/>
    </source>
</evidence>
<feature type="binding site" evidence="46">
    <location>
        <position position="230"/>
    </location>
    <ligand>
        <name>chloride</name>
        <dbReference type="ChEBI" id="CHEBI:17996"/>
        <label>1</label>
    </ligand>
</feature>
<proteinExistence type="inferred from homology"/>